<keyword evidence="2" id="KW-1185">Reference proteome</keyword>
<comment type="caution">
    <text evidence="1">The sequence shown here is derived from an EMBL/GenBank/DDBJ whole genome shotgun (WGS) entry which is preliminary data.</text>
</comment>
<dbReference type="Proteomes" id="UP000693946">
    <property type="component" value="Linkage Group LG1"/>
</dbReference>
<accession>A0AAV6T4R0</accession>
<dbReference type="AlphaFoldDB" id="A0AAV6T4R0"/>
<reference evidence="1 2" key="1">
    <citation type="journal article" date="2021" name="Sci. Rep.">
        <title>Chromosome anchoring in Senegalese sole (Solea senegalensis) reveals sex-associated markers and genome rearrangements in flatfish.</title>
        <authorList>
            <person name="Guerrero-Cozar I."/>
            <person name="Gomez-Garrido J."/>
            <person name="Berbel C."/>
            <person name="Martinez-Blanch J.F."/>
            <person name="Alioto T."/>
            <person name="Claros M.G."/>
            <person name="Gagnaire P.A."/>
            <person name="Manchado M."/>
        </authorList>
    </citation>
    <scope>NUCLEOTIDE SEQUENCE [LARGE SCALE GENOMIC DNA]</scope>
    <source>
        <strain evidence="1">Sse05_10M</strain>
    </source>
</reference>
<proteinExistence type="predicted"/>
<dbReference type="EMBL" id="JAGKHQ010000001">
    <property type="protein sequence ID" value="KAG7524416.1"/>
    <property type="molecule type" value="Genomic_DNA"/>
</dbReference>
<evidence type="ECO:0000313" key="1">
    <source>
        <dbReference type="EMBL" id="KAG7524416.1"/>
    </source>
</evidence>
<protein>
    <submittedName>
        <fullName evidence="1">Uncharacterized protein</fullName>
    </submittedName>
</protein>
<name>A0AAV6T4R0_SOLSE</name>
<gene>
    <name evidence="1" type="ORF">JOB18_011543</name>
</gene>
<evidence type="ECO:0000313" key="2">
    <source>
        <dbReference type="Proteomes" id="UP000693946"/>
    </source>
</evidence>
<organism evidence="1 2">
    <name type="scientific">Solea senegalensis</name>
    <name type="common">Senegalese sole</name>
    <dbReference type="NCBI Taxonomy" id="28829"/>
    <lineage>
        <taxon>Eukaryota</taxon>
        <taxon>Metazoa</taxon>
        <taxon>Chordata</taxon>
        <taxon>Craniata</taxon>
        <taxon>Vertebrata</taxon>
        <taxon>Euteleostomi</taxon>
        <taxon>Actinopterygii</taxon>
        <taxon>Neopterygii</taxon>
        <taxon>Teleostei</taxon>
        <taxon>Neoteleostei</taxon>
        <taxon>Acanthomorphata</taxon>
        <taxon>Carangaria</taxon>
        <taxon>Pleuronectiformes</taxon>
        <taxon>Pleuronectoidei</taxon>
        <taxon>Soleidae</taxon>
        <taxon>Solea</taxon>
    </lineage>
</organism>
<sequence>MIKALSPVSWKTDTPSWASYLLSVWTHFIILQLYPVTRAFTGDLTTVTPTGQRLRQTDLIRRASSFSCVRQHVITATKCMRLNCPLSTPSLSTSRLIPPRCEHPVTIIQ</sequence>